<accession>A0A8J2MZ72</accession>
<dbReference type="GeneID" id="67016200"/>
<evidence type="ECO:0000313" key="4">
    <source>
        <dbReference type="Proteomes" id="UP000676310"/>
    </source>
</evidence>
<evidence type="ECO:0008006" key="5">
    <source>
        <dbReference type="Google" id="ProtNLM"/>
    </source>
</evidence>
<dbReference type="Pfam" id="PF22041">
    <property type="entry name" value="GST_C_7"/>
    <property type="match status" value="1"/>
</dbReference>
<dbReference type="Proteomes" id="UP000676310">
    <property type="component" value="Unassembled WGS sequence"/>
</dbReference>
<dbReference type="InterPro" id="IPR004045">
    <property type="entry name" value="Glutathione_S-Trfase_N"/>
</dbReference>
<proteinExistence type="predicted"/>
<dbReference type="AlphaFoldDB" id="A0A8J2MZ72"/>
<protein>
    <recommendedName>
        <fullName evidence="5">GST N-terminal domain-containing protein</fullName>
    </recommendedName>
</protein>
<dbReference type="Gene3D" id="1.20.1050.10">
    <property type="match status" value="1"/>
</dbReference>
<evidence type="ECO:0000313" key="3">
    <source>
        <dbReference type="EMBL" id="CAG5156727.1"/>
    </source>
</evidence>
<dbReference type="OrthoDB" id="4951845at2759"/>
<name>A0A8J2MZ72_9PLEO</name>
<comment type="caution">
    <text evidence="3">The sequence shown here is derived from an EMBL/GenBank/DDBJ whole genome shotgun (WGS) entry which is preliminary data.</text>
</comment>
<dbReference type="SUPFAM" id="SSF47616">
    <property type="entry name" value="GST C-terminal domain-like"/>
    <property type="match status" value="1"/>
</dbReference>
<evidence type="ECO:0000259" key="2">
    <source>
        <dbReference type="Pfam" id="PF22041"/>
    </source>
</evidence>
<dbReference type="RefSeq" id="XP_043168070.1">
    <property type="nucleotide sequence ID" value="XM_043312135.1"/>
</dbReference>
<dbReference type="SUPFAM" id="SSF52833">
    <property type="entry name" value="Thioredoxin-like"/>
    <property type="match status" value="1"/>
</dbReference>
<gene>
    <name evidence="3" type="ORF">ALTATR162_LOCUS4523</name>
</gene>
<keyword evidence="4" id="KW-1185">Reference proteome</keyword>
<dbReference type="Gene3D" id="3.40.30.10">
    <property type="entry name" value="Glutaredoxin"/>
    <property type="match status" value="1"/>
</dbReference>
<dbReference type="InterPro" id="IPR054416">
    <property type="entry name" value="GST_UstS-like_C"/>
</dbReference>
<dbReference type="EMBL" id="CAJRGZ010000017">
    <property type="protein sequence ID" value="CAG5156727.1"/>
    <property type="molecule type" value="Genomic_DNA"/>
</dbReference>
<reference evidence="3" key="1">
    <citation type="submission" date="2021-05" db="EMBL/GenBank/DDBJ databases">
        <authorList>
            <person name="Stam R."/>
        </authorList>
    </citation>
    <scope>NUCLEOTIDE SEQUENCE</scope>
    <source>
        <strain evidence="3">CS162</strain>
    </source>
</reference>
<dbReference type="InterPro" id="IPR036282">
    <property type="entry name" value="Glutathione-S-Trfase_C_sf"/>
</dbReference>
<evidence type="ECO:0000259" key="1">
    <source>
        <dbReference type="Pfam" id="PF13409"/>
    </source>
</evidence>
<feature type="domain" description="GST N-terminal" evidence="1">
    <location>
        <begin position="19"/>
        <end position="96"/>
    </location>
</feature>
<sequence>MSSSKVVLYDLPSQQGTAWSLNPWKTRMVLNYKKIDYTTEWVEYPDLAPKFKALGIPPNPKDAPGYFADYTSPAIKHANGTYQMDSWPIAFELEKQHPSPSLHLDDPIVEKIRDHLPKLMGPLRLLLIPQVPVVLLNKPSADYFFETREKMFGKPLDQVEKDANAEECWEQAKAPAKEAGDLLRKNGGPYFLGQTVSYADFIFVSMLHFVKCISEDLFKKLLALDDAFPKVYEASKQWLEKED</sequence>
<dbReference type="InterPro" id="IPR036249">
    <property type="entry name" value="Thioredoxin-like_sf"/>
</dbReference>
<feature type="domain" description="Glutathione S-transferase UstS-like C-terminal" evidence="2">
    <location>
        <begin position="117"/>
        <end position="225"/>
    </location>
</feature>
<organism evidence="3 4">
    <name type="scientific">Alternaria atra</name>
    <dbReference type="NCBI Taxonomy" id="119953"/>
    <lineage>
        <taxon>Eukaryota</taxon>
        <taxon>Fungi</taxon>
        <taxon>Dikarya</taxon>
        <taxon>Ascomycota</taxon>
        <taxon>Pezizomycotina</taxon>
        <taxon>Dothideomycetes</taxon>
        <taxon>Pleosporomycetidae</taxon>
        <taxon>Pleosporales</taxon>
        <taxon>Pleosporineae</taxon>
        <taxon>Pleosporaceae</taxon>
        <taxon>Alternaria</taxon>
        <taxon>Alternaria sect. Ulocladioides</taxon>
    </lineage>
</organism>
<dbReference type="Pfam" id="PF13409">
    <property type="entry name" value="GST_N_2"/>
    <property type="match status" value="1"/>
</dbReference>